<dbReference type="GO" id="GO:0009089">
    <property type="term" value="P:lysine biosynthetic process via diaminopimelate"/>
    <property type="evidence" value="ECO:0007669"/>
    <property type="project" value="UniProtKB-UniPathway"/>
</dbReference>
<evidence type="ECO:0000313" key="10">
    <source>
        <dbReference type="EMBL" id="ANS28807.1"/>
    </source>
</evidence>
<dbReference type="SUPFAM" id="SSF53187">
    <property type="entry name" value="Zn-dependent exopeptidases"/>
    <property type="match status" value="1"/>
</dbReference>
<name>A0A1B1K873_RHOOP</name>
<evidence type="ECO:0000256" key="2">
    <source>
        <dbReference type="ARBA" id="ARBA00005130"/>
    </source>
</evidence>
<dbReference type="Proteomes" id="UP000186108">
    <property type="component" value="Chromosome"/>
</dbReference>
<reference evidence="10 11" key="1">
    <citation type="submission" date="2014-07" db="EMBL/GenBank/DDBJ databases">
        <authorList>
            <person name="Zhang J.E."/>
            <person name="Yang H."/>
            <person name="Guo J."/>
            <person name="Deng Z."/>
            <person name="Luo H."/>
            <person name="Luo M."/>
            <person name="Zhao B."/>
        </authorList>
    </citation>
    <scope>NUCLEOTIDE SEQUENCE [LARGE SCALE GENOMIC DNA]</scope>
    <source>
        <strain evidence="10 11">1CP</strain>
    </source>
</reference>
<dbReference type="RefSeq" id="WP_065491434.1">
    <property type="nucleotide sequence ID" value="NZ_CP009111.1"/>
</dbReference>
<dbReference type="Pfam" id="PF01546">
    <property type="entry name" value="Peptidase_M20"/>
    <property type="match status" value="1"/>
</dbReference>
<dbReference type="PANTHER" id="PTHR43808">
    <property type="entry name" value="ACETYLORNITHINE DEACETYLASE"/>
    <property type="match status" value="1"/>
</dbReference>
<evidence type="ECO:0000256" key="6">
    <source>
        <dbReference type="ARBA" id="ARBA00022801"/>
    </source>
</evidence>
<evidence type="ECO:0000313" key="11">
    <source>
        <dbReference type="Proteomes" id="UP000186108"/>
    </source>
</evidence>
<evidence type="ECO:0000256" key="1">
    <source>
        <dbReference type="ARBA" id="ARBA00001947"/>
    </source>
</evidence>
<accession>A0A1B1K873</accession>
<dbReference type="InterPro" id="IPR002933">
    <property type="entry name" value="Peptidase_M20"/>
</dbReference>
<evidence type="ECO:0000256" key="4">
    <source>
        <dbReference type="ARBA" id="ARBA00011921"/>
    </source>
</evidence>
<proteinExistence type="inferred from homology"/>
<protein>
    <recommendedName>
        <fullName evidence="5">Probable succinyl-diaminopimelate desuccinylase</fullName>
        <ecNumber evidence="4">3.5.1.18</ecNumber>
    </recommendedName>
</protein>
<organism evidence="10 11">
    <name type="scientific">Rhodococcus opacus</name>
    <name type="common">Nocardia opaca</name>
    <dbReference type="NCBI Taxonomy" id="37919"/>
    <lineage>
        <taxon>Bacteria</taxon>
        <taxon>Bacillati</taxon>
        <taxon>Actinomycetota</taxon>
        <taxon>Actinomycetes</taxon>
        <taxon>Mycobacteriales</taxon>
        <taxon>Nocardiaceae</taxon>
        <taxon>Rhodococcus</taxon>
    </lineage>
</organism>
<sequence>MTEDAVRRVLAAIEDSRQRIIDDVQRLVEVPSVNPNYPGVRSEDYLGQESEANLLLRDRFGYLFDSSQLVKSQEKRENLAGVVKGGGTGRSLLLNGHIDVVPAGNLDTWTGDPFVASEVSGRIHGRGASDMKSGMVAAFSAIEAIRTSGIELAGDLVVHSVAGEELGEHEVGTGCVLQNGYIADAAIVVEPSASFDSPLTINPTAASLLWGRVRVEGLAGHPGLRRELVRAGGAGAQAGVNAIDKGYLVLQALYGIEEQWGLSKQRPLFKSGHFVVMPGTIHGRGKDIDIPFVFAEYCEIDFIVWYPPEDDSDAVKLEIESFVNRSVSLDPWLAEHPPTYEWLVEFPGFNTRDDHEIVRTLGNAHEQGTGSTAIVEAFPAACDATWIARTDIPVVNYGPGHLANAHKPNEYCDVDEIISATKSLALTALDWCDVK</sequence>
<dbReference type="NCBIfam" id="TIGR01910">
    <property type="entry name" value="DapE-ArgE"/>
    <property type="match status" value="1"/>
</dbReference>
<dbReference type="PATRIC" id="fig|37919.13.peg.4338"/>
<keyword evidence="7" id="KW-0862">Zinc</keyword>
<dbReference type="EMBL" id="CP009111">
    <property type="protein sequence ID" value="ANS28807.1"/>
    <property type="molecule type" value="Genomic_DNA"/>
</dbReference>
<comment type="catalytic activity">
    <reaction evidence="9">
        <text>N-succinyl-(2S,6S)-2,6-diaminopimelate + H2O = (2S,6S)-2,6-diaminopimelate + succinate</text>
        <dbReference type="Rhea" id="RHEA:22608"/>
        <dbReference type="ChEBI" id="CHEBI:15377"/>
        <dbReference type="ChEBI" id="CHEBI:30031"/>
        <dbReference type="ChEBI" id="CHEBI:57609"/>
        <dbReference type="ChEBI" id="CHEBI:58087"/>
        <dbReference type="EC" id="3.5.1.18"/>
    </reaction>
</comment>
<dbReference type="Gene3D" id="3.30.70.360">
    <property type="match status" value="1"/>
</dbReference>
<dbReference type="AlphaFoldDB" id="A0A1B1K873"/>
<dbReference type="InterPro" id="IPR050072">
    <property type="entry name" value="Peptidase_M20A"/>
</dbReference>
<evidence type="ECO:0000256" key="9">
    <source>
        <dbReference type="ARBA" id="ARBA00051301"/>
    </source>
</evidence>
<keyword evidence="6 10" id="KW-0378">Hydrolase</keyword>
<comment type="cofactor">
    <cofactor evidence="1">
        <name>Zn(2+)</name>
        <dbReference type="ChEBI" id="CHEBI:29105"/>
    </cofactor>
</comment>
<dbReference type="UniPathway" id="UPA00034">
    <property type="reaction ID" value="UER00021"/>
</dbReference>
<dbReference type="Gene3D" id="3.40.630.10">
    <property type="entry name" value="Zn peptidases"/>
    <property type="match status" value="1"/>
</dbReference>
<dbReference type="InterPro" id="IPR010182">
    <property type="entry name" value="ArgE/DapE"/>
</dbReference>
<dbReference type="GO" id="GO:0009014">
    <property type="term" value="F:succinyl-diaminopimelate desuccinylase activity"/>
    <property type="evidence" value="ECO:0007669"/>
    <property type="project" value="UniProtKB-EC"/>
</dbReference>
<dbReference type="PANTHER" id="PTHR43808:SF25">
    <property type="entry name" value="PEPTIDASE M20 DIMERISATION DOMAIN-CONTAINING PROTEIN"/>
    <property type="match status" value="1"/>
</dbReference>
<evidence type="ECO:0000256" key="5">
    <source>
        <dbReference type="ARBA" id="ARBA00016853"/>
    </source>
</evidence>
<dbReference type="EC" id="3.5.1.18" evidence="4"/>
<dbReference type="InterPro" id="IPR001261">
    <property type="entry name" value="ArgE/DapE_CS"/>
</dbReference>
<comment type="pathway">
    <text evidence="2">Amino-acid biosynthesis; L-lysine biosynthesis via DAP pathway; LL-2,6-diaminopimelate from (S)-tetrahydrodipicolinate (succinylase route): step 3/3.</text>
</comment>
<keyword evidence="8" id="KW-0170">Cobalt</keyword>
<dbReference type="PROSITE" id="PS00758">
    <property type="entry name" value="ARGE_DAPE_CPG2_1"/>
    <property type="match status" value="1"/>
</dbReference>
<comment type="similarity">
    <text evidence="3">Belongs to the peptidase M20A family.</text>
</comment>
<evidence type="ECO:0000256" key="7">
    <source>
        <dbReference type="ARBA" id="ARBA00022833"/>
    </source>
</evidence>
<evidence type="ECO:0000256" key="8">
    <source>
        <dbReference type="ARBA" id="ARBA00023285"/>
    </source>
</evidence>
<evidence type="ECO:0000256" key="3">
    <source>
        <dbReference type="ARBA" id="ARBA00006247"/>
    </source>
</evidence>
<gene>
    <name evidence="10" type="ORF">R1CP_20635</name>
</gene>